<feature type="domain" description="TIR" evidence="3">
    <location>
        <begin position="6"/>
        <end position="170"/>
    </location>
</feature>
<dbReference type="InterPro" id="IPR002182">
    <property type="entry name" value="NB-ARC"/>
</dbReference>
<dbReference type="InterPro" id="IPR000157">
    <property type="entry name" value="TIR_dom"/>
</dbReference>
<dbReference type="InterPro" id="IPR042197">
    <property type="entry name" value="Apaf_helical"/>
</dbReference>
<dbReference type="SUPFAM" id="SSF52200">
    <property type="entry name" value="Toll/Interleukin receptor TIR domain"/>
    <property type="match status" value="1"/>
</dbReference>
<dbReference type="Proteomes" id="UP001497444">
    <property type="component" value="Chromosome 6"/>
</dbReference>
<dbReference type="Gene3D" id="3.40.50.300">
    <property type="entry name" value="P-loop containing nucleotide triphosphate hydrolases"/>
    <property type="match status" value="1"/>
</dbReference>
<dbReference type="InterPro" id="IPR044974">
    <property type="entry name" value="Disease_R_plants"/>
</dbReference>
<evidence type="ECO:0000259" key="3">
    <source>
        <dbReference type="PROSITE" id="PS50104"/>
    </source>
</evidence>
<gene>
    <name evidence="4" type="ORF">CSSPJE1EN1_LOCUS21017</name>
</gene>
<dbReference type="SUPFAM" id="SSF52540">
    <property type="entry name" value="P-loop containing nucleoside triphosphate hydrolases"/>
    <property type="match status" value="1"/>
</dbReference>
<dbReference type="InterPro" id="IPR035897">
    <property type="entry name" value="Toll_tir_struct_dom_sf"/>
</dbReference>
<dbReference type="EMBL" id="OZ020101">
    <property type="protein sequence ID" value="CAK9275539.1"/>
    <property type="molecule type" value="Genomic_DNA"/>
</dbReference>
<dbReference type="Gene3D" id="3.40.50.10140">
    <property type="entry name" value="Toll/interleukin-1 receptor homology (TIR) domain"/>
    <property type="match status" value="1"/>
</dbReference>
<dbReference type="SUPFAM" id="SSF52058">
    <property type="entry name" value="L domain-like"/>
    <property type="match status" value="2"/>
</dbReference>
<dbReference type="SMART" id="SM00367">
    <property type="entry name" value="LRR_CC"/>
    <property type="match status" value="6"/>
</dbReference>
<evidence type="ECO:0000313" key="4">
    <source>
        <dbReference type="EMBL" id="CAK9275539.1"/>
    </source>
</evidence>
<reference evidence="4" key="1">
    <citation type="submission" date="2024-02" db="EMBL/GenBank/DDBJ databases">
        <authorList>
            <consortium name="ELIXIR-Norway"/>
            <consortium name="Elixir Norway"/>
        </authorList>
    </citation>
    <scope>NUCLEOTIDE SEQUENCE</scope>
</reference>
<keyword evidence="1" id="KW-0433">Leucine-rich repeat</keyword>
<dbReference type="Pfam" id="PF01582">
    <property type="entry name" value="TIR"/>
    <property type="match status" value="1"/>
</dbReference>
<name>A0ABP0X8U1_9BRYO</name>
<organism evidence="4 5">
    <name type="scientific">Sphagnum jensenii</name>
    <dbReference type="NCBI Taxonomy" id="128206"/>
    <lineage>
        <taxon>Eukaryota</taxon>
        <taxon>Viridiplantae</taxon>
        <taxon>Streptophyta</taxon>
        <taxon>Embryophyta</taxon>
        <taxon>Bryophyta</taxon>
        <taxon>Sphagnophytina</taxon>
        <taxon>Sphagnopsida</taxon>
        <taxon>Sphagnales</taxon>
        <taxon>Sphagnaceae</taxon>
        <taxon>Sphagnum</taxon>
    </lineage>
</organism>
<dbReference type="Gene3D" id="1.10.8.430">
    <property type="entry name" value="Helical domain of apoptotic protease-activating factors"/>
    <property type="match status" value="1"/>
</dbReference>
<dbReference type="InterPro" id="IPR058192">
    <property type="entry name" value="WHD_ROQ1-like"/>
</dbReference>
<dbReference type="InterPro" id="IPR032675">
    <property type="entry name" value="LRR_dom_sf"/>
</dbReference>
<proteinExistence type="predicted"/>
<dbReference type="PRINTS" id="PR00364">
    <property type="entry name" value="DISEASERSIST"/>
</dbReference>
<protein>
    <recommendedName>
        <fullName evidence="3">TIR domain-containing protein</fullName>
    </recommendedName>
</protein>
<dbReference type="PROSITE" id="PS50104">
    <property type="entry name" value="TIR"/>
    <property type="match status" value="1"/>
</dbReference>
<dbReference type="Pfam" id="PF23598">
    <property type="entry name" value="LRR_14"/>
    <property type="match status" value="1"/>
</dbReference>
<keyword evidence="2" id="KW-0677">Repeat</keyword>
<dbReference type="Pfam" id="PF23282">
    <property type="entry name" value="WHD_ROQ1"/>
    <property type="match status" value="1"/>
</dbReference>
<evidence type="ECO:0000256" key="1">
    <source>
        <dbReference type="ARBA" id="ARBA00022614"/>
    </source>
</evidence>
<dbReference type="InterPro" id="IPR055414">
    <property type="entry name" value="LRR_R13L4/SHOC2-like"/>
</dbReference>
<sequence length="1039" mass="117542">MAAVSGMFDVFLNHRGPDVKQNFAAHLHQALQEAGCRPFLDMESLEKGQHGQNKIYEVIACASVHVAIFSEHYADSNYCLDELCAMLDRKKLIIPVFYDVSPNDLHCKLHNGPYTKAFRKTHGRRPASEVKKWKDALCMAAQLSGFQLADYNGNEAQLKTAIVSRVRDHLHASQLSLVAPYQVGLEETSKELIETLNQMEKDVGVLSLVGMGGIGKTTLAKEIYCRFQKDDTFEKKSFLMDVRKSAILDLQKQLANDLFKKDVKSMEDFHKCFNGIMDCKVLIVIDDVDQKGQFDQLILDINKLGPGSRVIITSRDSNVVNNIMKNGNCKYSRHEMALLSTTNSRHLFNWHAFHSPDAIDGFQDLAEKVADACCGLPLALEVIGCFLFDKREECDLESTWPQTVKTLSEEKYILDKLKISYDGLSSEASKLMFLDIACFMIGQREDIAMQIFEACKSDYKGPAPSFSSLKDKCLVKLDEDRRIVMHDLLRDMGRQVVMNQSHHMEKGTPSHLWDPEMVQRVLRNKEGTNNVRGLSTFGVGRGGIGATNVAENYIGMSRLHFLLLDGDNVKGDFSTWSRELSWLQWMDSNLSTLPLELDLQKLAVLNLTSNKELIQIWPNDLEITFKDLRTLILSNCKALKELPKDIGKLLKLNELNLAFCSSLKALPDSMFQLKELKHLDLSGCVKLGCLPNSIVDLSNLQTFRLSKCLELENLPMEFGKLQSLVKLDLSDCSQLQCLPDSIVNLSQLKTFRLSRCLKLENLPMEFGKLQSLVELDLSHCSRLGYLPYSIVDLSQLKTFRLQACPKLENLPVEFGKLQSLVELDLSSCIELGCLPNSIVDLSQLKTFRLWGCHKLENLPTDFGKLQSLVELELYFCSKLRCLPDSIVDLSQLTTFRLWGCLELENLPMEFGKLQSLVELDLSNCLELRCLPDSIVNLSQLKTFQLFECGKLENLPMEFGKLQNLVKLDLSDCSQLQCLPDSIVDLSQLKTFRLSRCHKLEKLPKEFEKLQSLVELNLSDCSKLQCLPDSIVDLSQLKTF</sequence>
<keyword evidence="5" id="KW-1185">Reference proteome</keyword>
<dbReference type="InterPro" id="IPR006553">
    <property type="entry name" value="Leu-rich_rpt_Cys-con_subtyp"/>
</dbReference>
<dbReference type="PANTHER" id="PTHR11017:SF385">
    <property type="entry name" value="DISEASE RESISTANCE PROTEIN (TIR-NBS-LRR CLASS)-RELATED"/>
    <property type="match status" value="1"/>
</dbReference>
<evidence type="ECO:0000313" key="5">
    <source>
        <dbReference type="Proteomes" id="UP001497444"/>
    </source>
</evidence>
<evidence type="ECO:0000256" key="2">
    <source>
        <dbReference type="ARBA" id="ARBA00022737"/>
    </source>
</evidence>
<dbReference type="SMART" id="SM00255">
    <property type="entry name" value="TIR"/>
    <property type="match status" value="1"/>
</dbReference>
<dbReference type="Pfam" id="PF00931">
    <property type="entry name" value="NB-ARC"/>
    <property type="match status" value="1"/>
</dbReference>
<dbReference type="PANTHER" id="PTHR11017">
    <property type="entry name" value="LEUCINE-RICH REPEAT-CONTAINING PROTEIN"/>
    <property type="match status" value="1"/>
</dbReference>
<accession>A0ABP0X8U1</accession>
<dbReference type="Gene3D" id="3.80.10.10">
    <property type="entry name" value="Ribonuclease Inhibitor"/>
    <property type="match status" value="3"/>
</dbReference>
<dbReference type="InterPro" id="IPR027417">
    <property type="entry name" value="P-loop_NTPase"/>
</dbReference>